<accession>M2Q1J5</accession>
<dbReference type="EC" id="3.4.21.89" evidence="4 7"/>
<name>M2Q1J5_9FIRM</name>
<dbReference type="InterPro" id="IPR019757">
    <property type="entry name" value="Pept_S26A_signal_pept_1_Lys-AS"/>
</dbReference>
<dbReference type="GO" id="GO:0006465">
    <property type="term" value="P:signal peptide processing"/>
    <property type="evidence" value="ECO:0007669"/>
    <property type="project" value="InterPro"/>
</dbReference>
<comment type="subcellular location">
    <subcellularLocation>
        <location evidence="2">Cell membrane</location>
        <topology evidence="2">Single-pass type II membrane protein</topology>
    </subcellularLocation>
    <subcellularLocation>
        <location evidence="7">Membrane</location>
        <topology evidence="7">Single-pass type II membrane protein</topology>
    </subcellularLocation>
</comment>
<organism evidence="9 10">
    <name type="scientific">Eggerthia catenaformis OT 569 = DSM 20559</name>
    <dbReference type="NCBI Taxonomy" id="999415"/>
    <lineage>
        <taxon>Bacteria</taxon>
        <taxon>Bacillati</taxon>
        <taxon>Bacillota</taxon>
        <taxon>Erysipelotrichia</taxon>
        <taxon>Erysipelotrichales</taxon>
        <taxon>Coprobacillaceae</taxon>
        <taxon>Eggerthia</taxon>
    </lineage>
</organism>
<proteinExistence type="inferred from homology"/>
<dbReference type="NCBIfam" id="TIGR02227">
    <property type="entry name" value="sigpep_I_bact"/>
    <property type="match status" value="1"/>
</dbReference>
<dbReference type="GO" id="GO:0005886">
    <property type="term" value="C:plasma membrane"/>
    <property type="evidence" value="ECO:0007669"/>
    <property type="project" value="UniProtKB-SubCell"/>
</dbReference>
<dbReference type="InterPro" id="IPR000223">
    <property type="entry name" value="Pept_S26A_signal_pept_1"/>
</dbReference>
<evidence type="ECO:0000256" key="6">
    <source>
        <dbReference type="PIRSR" id="PIRSR600223-1"/>
    </source>
</evidence>
<dbReference type="PROSITE" id="PS00760">
    <property type="entry name" value="SPASE_I_2"/>
    <property type="match status" value="1"/>
</dbReference>
<dbReference type="Pfam" id="PF10502">
    <property type="entry name" value="Peptidase_S26"/>
    <property type="match status" value="1"/>
</dbReference>
<dbReference type="PANTHER" id="PTHR43390:SF1">
    <property type="entry name" value="CHLOROPLAST PROCESSING PEPTIDASE"/>
    <property type="match status" value="1"/>
</dbReference>
<dbReference type="InterPro" id="IPR019758">
    <property type="entry name" value="Pept_S26A_signal_pept_1_CS"/>
</dbReference>
<feature type="transmembrane region" description="Helical" evidence="7">
    <location>
        <begin position="7"/>
        <end position="26"/>
    </location>
</feature>
<dbReference type="InterPro" id="IPR019533">
    <property type="entry name" value="Peptidase_S26"/>
</dbReference>
<dbReference type="PROSITE" id="PS00761">
    <property type="entry name" value="SPASE_I_3"/>
    <property type="match status" value="1"/>
</dbReference>
<dbReference type="GO" id="GO:0009003">
    <property type="term" value="F:signal peptidase activity"/>
    <property type="evidence" value="ECO:0007669"/>
    <property type="project" value="UniProtKB-EC"/>
</dbReference>
<keyword evidence="7" id="KW-0812">Transmembrane</keyword>
<dbReference type="EMBL" id="AGEJ01000024">
    <property type="protein sequence ID" value="EMD16146.1"/>
    <property type="molecule type" value="Genomic_DNA"/>
</dbReference>
<dbReference type="OrthoDB" id="9802919at2"/>
<sequence length="177" mass="19940">MKKYHTFIKSAVGIAVVFGLFKIMIIPVKVDGNSMLGTLHDGDIALLNRWSVSKKSIQRFDVVVIKSKALNENIVKRVIGLPGETIEYKEDHLYVNGKYVKETYFNKSFVEKQKASHNTKVFTSDFKITLKSDEYFVLGDNRLNSMDSRTLGAFSINDIISAKGVVVFPPKNFGVIE</sequence>
<feature type="active site" evidence="6">
    <location>
        <position position="76"/>
    </location>
</feature>
<dbReference type="PRINTS" id="PR00727">
    <property type="entry name" value="LEADERPTASE"/>
</dbReference>
<evidence type="ECO:0000256" key="1">
    <source>
        <dbReference type="ARBA" id="ARBA00000677"/>
    </source>
</evidence>
<dbReference type="AlphaFoldDB" id="M2Q1J5"/>
<evidence type="ECO:0000256" key="5">
    <source>
        <dbReference type="ARBA" id="ARBA00022801"/>
    </source>
</evidence>
<dbReference type="Gene3D" id="2.10.109.10">
    <property type="entry name" value="Umud Fragment, subunit A"/>
    <property type="match status" value="1"/>
</dbReference>
<dbReference type="CDD" id="cd06530">
    <property type="entry name" value="S26_SPase_I"/>
    <property type="match status" value="1"/>
</dbReference>
<keyword evidence="5 7" id="KW-0378">Hydrolase</keyword>
<dbReference type="STRING" id="999415.HMPREF9943_01549"/>
<dbReference type="Proteomes" id="UP000011758">
    <property type="component" value="Unassembled WGS sequence"/>
</dbReference>
<comment type="catalytic activity">
    <reaction evidence="1 7">
        <text>Cleavage of hydrophobic, N-terminal signal or leader sequences from secreted and periplasmic proteins.</text>
        <dbReference type="EC" id="3.4.21.89"/>
    </reaction>
</comment>
<evidence type="ECO:0000259" key="8">
    <source>
        <dbReference type="Pfam" id="PF10502"/>
    </source>
</evidence>
<comment type="similarity">
    <text evidence="3 7">Belongs to the peptidase S26 family.</text>
</comment>
<evidence type="ECO:0000313" key="10">
    <source>
        <dbReference type="Proteomes" id="UP000011758"/>
    </source>
</evidence>
<evidence type="ECO:0000256" key="2">
    <source>
        <dbReference type="ARBA" id="ARBA00004401"/>
    </source>
</evidence>
<keyword evidence="7" id="KW-0645">Protease</keyword>
<comment type="caution">
    <text evidence="9">The sequence shown here is derived from an EMBL/GenBank/DDBJ whole genome shotgun (WGS) entry which is preliminary data.</text>
</comment>
<keyword evidence="7" id="KW-1133">Transmembrane helix</keyword>
<dbReference type="eggNOG" id="COG0681">
    <property type="taxonomic scope" value="Bacteria"/>
</dbReference>
<dbReference type="RefSeq" id="WP_004803762.1">
    <property type="nucleotide sequence ID" value="NZ_AUGJ01000011.1"/>
</dbReference>
<dbReference type="PANTHER" id="PTHR43390">
    <property type="entry name" value="SIGNAL PEPTIDASE I"/>
    <property type="match status" value="1"/>
</dbReference>
<feature type="active site" evidence="6">
    <location>
        <position position="34"/>
    </location>
</feature>
<keyword evidence="10" id="KW-1185">Reference proteome</keyword>
<reference evidence="9 10" key="1">
    <citation type="submission" date="2013-02" db="EMBL/GenBank/DDBJ databases">
        <title>The Genome Sequence of Lactobacillus catenaformis F0143.</title>
        <authorList>
            <consortium name="The Broad Institute Genome Sequencing Platform"/>
            <person name="Earl A."/>
            <person name="Ward D."/>
            <person name="Feldgarden M."/>
            <person name="Gevers D."/>
            <person name="Izard J."/>
            <person name="Blanton J.M."/>
            <person name="Mathney J."/>
            <person name="Dewhirst F.E."/>
            <person name="Young S.K."/>
            <person name="Zeng Q."/>
            <person name="Gargeya S."/>
            <person name="Fitzgerald M."/>
            <person name="Haas B."/>
            <person name="Abouelleil A."/>
            <person name="Alvarado L."/>
            <person name="Arachchi H.M."/>
            <person name="Berlin A."/>
            <person name="Chapman S.B."/>
            <person name="Gearin G."/>
            <person name="Goldberg J."/>
            <person name="Griggs A."/>
            <person name="Gujja S."/>
            <person name="Hansen M."/>
            <person name="Heiman D."/>
            <person name="Howarth C."/>
            <person name="Larimer J."/>
            <person name="Lui A."/>
            <person name="MacDonald P.J.P."/>
            <person name="McCowen C."/>
            <person name="Montmayeur A."/>
            <person name="Murphy C."/>
            <person name="Neiman D."/>
            <person name="Pearson M."/>
            <person name="Priest M."/>
            <person name="Roberts A."/>
            <person name="Saif S."/>
            <person name="Shea T."/>
            <person name="Sisk P."/>
            <person name="Stolte C."/>
            <person name="Sykes S."/>
            <person name="Wortman J."/>
            <person name="Nusbaum C."/>
            <person name="Birren B."/>
        </authorList>
    </citation>
    <scope>NUCLEOTIDE SEQUENCE [LARGE SCALE GENOMIC DNA]</scope>
    <source>
        <strain evidence="9 10">OT 569</strain>
    </source>
</reference>
<dbReference type="InterPro" id="IPR036286">
    <property type="entry name" value="LexA/Signal_pep-like_sf"/>
</dbReference>
<dbReference type="SUPFAM" id="SSF51306">
    <property type="entry name" value="LexA/Signal peptidase"/>
    <property type="match status" value="1"/>
</dbReference>
<evidence type="ECO:0000256" key="4">
    <source>
        <dbReference type="ARBA" id="ARBA00013208"/>
    </source>
</evidence>
<dbReference type="GO" id="GO:0004252">
    <property type="term" value="F:serine-type endopeptidase activity"/>
    <property type="evidence" value="ECO:0007669"/>
    <property type="project" value="InterPro"/>
</dbReference>
<protein>
    <recommendedName>
        <fullName evidence="4 7">Signal peptidase I</fullName>
        <ecNumber evidence="4 7">3.4.21.89</ecNumber>
    </recommendedName>
</protein>
<gene>
    <name evidence="9" type="ORF">HMPREF9943_01549</name>
</gene>
<evidence type="ECO:0000313" key="9">
    <source>
        <dbReference type="EMBL" id="EMD16146.1"/>
    </source>
</evidence>
<dbReference type="PATRIC" id="fig|999415.3.peg.1576"/>
<evidence type="ECO:0000256" key="7">
    <source>
        <dbReference type="RuleBase" id="RU362042"/>
    </source>
</evidence>
<keyword evidence="7" id="KW-0472">Membrane</keyword>
<evidence type="ECO:0000256" key="3">
    <source>
        <dbReference type="ARBA" id="ARBA00009370"/>
    </source>
</evidence>
<feature type="domain" description="Peptidase S26" evidence="8">
    <location>
        <begin position="12"/>
        <end position="164"/>
    </location>
</feature>
<dbReference type="BioCyc" id="ECAT999415-HMP:GTTI-1604-MONOMER"/>